<name>A0ABT2GBW5_9MICO</name>
<organism evidence="2 3">
    <name type="scientific">Herbiconiux gentiana</name>
    <dbReference type="NCBI Taxonomy" id="2970912"/>
    <lineage>
        <taxon>Bacteria</taxon>
        <taxon>Bacillati</taxon>
        <taxon>Actinomycetota</taxon>
        <taxon>Actinomycetes</taxon>
        <taxon>Micrococcales</taxon>
        <taxon>Microbacteriaceae</taxon>
        <taxon>Herbiconiux</taxon>
    </lineage>
</organism>
<dbReference type="Pfam" id="PF14534">
    <property type="entry name" value="DUF4440"/>
    <property type="match status" value="1"/>
</dbReference>
<dbReference type="InterPro" id="IPR032710">
    <property type="entry name" value="NTF2-like_dom_sf"/>
</dbReference>
<dbReference type="RefSeq" id="WP_259484698.1">
    <property type="nucleotide sequence ID" value="NZ_JANTEZ010000001.1"/>
</dbReference>
<feature type="domain" description="DUF4440" evidence="1">
    <location>
        <begin position="9"/>
        <end position="114"/>
    </location>
</feature>
<evidence type="ECO:0000313" key="3">
    <source>
        <dbReference type="Proteomes" id="UP001165580"/>
    </source>
</evidence>
<dbReference type="SUPFAM" id="SSF54427">
    <property type="entry name" value="NTF2-like"/>
    <property type="match status" value="1"/>
</dbReference>
<keyword evidence="3" id="KW-1185">Reference proteome</keyword>
<sequence>MSDADVAAVLETEARRIRALIDGDVAALDELYDDSLVHIHAPGLVQNKIQLLEHVAVRRAYLDITRGELTVRVFGDVAVVTGPMLNRLRTAEGGERTVDGVVTQVLRRNGADWRFVSFQMTPIAEQAWGALPSEQRTPEPAEGQKA</sequence>
<gene>
    <name evidence="2" type="ORF">NVV95_01135</name>
</gene>
<protein>
    <submittedName>
        <fullName evidence="2">Nuclear transport factor 2 family protein</fullName>
    </submittedName>
</protein>
<dbReference type="InterPro" id="IPR027843">
    <property type="entry name" value="DUF4440"/>
</dbReference>
<dbReference type="Gene3D" id="3.10.450.50">
    <property type="match status" value="1"/>
</dbReference>
<dbReference type="EMBL" id="JANTEZ010000001">
    <property type="protein sequence ID" value="MCS5713147.1"/>
    <property type="molecule type" value="Genomic_DNA"/>
</dbReference>
<dbReference type="Proteomes" id="UP001165580">
    <property type="component" value="Unassembled WGS sequence"/>
</dbReference>
<proteinExistence type="predicted"/>
<evidence type="ECO:0000313" key="2">
    <source>
        <dbReference type="EMBL" id="MCS5713147.1"/>
    </source>
</evidence>
<accession>A0ABT2GBW5</accession>
<evidence type="ECO:0000259" key="1">
    <source>
        <dbReference type="Pfam" id="PF14534"/>
    </source>
</evidence>
<reference evidence="2" key="1">
    <citation type="submission" date="2022-08" db="EMBL/GenBank/DDBJ databases">
        <authorList>
            <person name="Deng Y."/>
            <person name="Han X.-F."/>
            <person name="Zhang Y.-Q."/>
        </authorList>
    </citation>
    <scope>NUCLEOTIDE SEQUENCE</scope>
    <source>
        <strain evidence="2">CPCC 205716</strain>
    </source>
</reference>
<comment type="caution">
    <text evidence="2">The sequence shown here is derived from an EMBL/GenBank/DDBJ whole genome shotgun (WGS) entry which is preliminary data.</text>
</comment>